<evidence type="ECO:0000313" key="1">
    <source>
        <dbReference type="EMBL" id="APZ33397.1"/>
    </source>
</evidence>
<dbReference type="AlphaFoldDB" id="A0A1P8U5M9"/>
<accession>A0A1P8U5M9</accession>
<sequence>MTPKLADYIEAGKALDADEREIASLALQHVDEAEQAEIDAAWDETIDRRLDELVSGKVPPVSGRETIAIARARSAARRK</sequence>
<dbReference type="InterPro" id="IPR013406">
    <property type="entry name" value="CHP02574_addiction_mod"/>
</dbReference>
<name>A0A1P8U5M9_9MICO</name>
<dbReference type="RefSeq" id="WP_076689233.1">
    <property type="nucleotide sequence ID" value="NZ_CP018762.1"/>
</dbReference>
<keyword evidence="2" id="KW-1185">Reference proteome</keyword>
<reference evidence="1 2" key="1">
    <citation type="submission" date="2016-12" db="EMBL/GenBank/DDBJ databases">
        <title>Complete genome sequence of Microbacterium aurum KACC 15219.</title>
        <authorList>
            <person name="Jung Y."/>
            <person name="Shin J.-H."/>
            <person name="Lee Y.-J."/>
            <person name="Yi H."/>
            <person name="Bahn Y.-S."/>
            <person name="Kim J.F."/>
            <person name="Lee D.-W."/>
        </authorList>
    </citation>
    <scope>NUCLEOTIDE SEQUENCE [LARGE SCALE GENOMIC DNA]</scope>
    <source>
        <strain evidence="1 2">KACC 15219</strain>
    </source>
</reference>
<organism evidence="1 2">
    <name type="scientific">Microbacterium aurum</name>
    <dbReference type="NCBI Taxonomy" id="36805"/>
    <lineage>
        <taxon>Bacteria</taxon>
        <taxon>Bacillati</taxon>
        <taxon>Actinomycetota</taxon>
        <taxon>Actinomycetes</taxon>
        <taxon>Micrococcales</taxon>
        <taxon>Microbacteriaceae</taxon>
        <taxon>Microbacterium</taxon>
    </lineage>
</organism>
<dbReference type="STRING" id="36805.BOH66_03220"/>
<dbReference type="Proteomes" id="UP000187185">
    <property type="component" value="Chromosome"/>
</dbReference>
<proteinExistence type="predicted"/>
<dbReference type="KEGG" id="maur:BOH66_03220"/>
<dbReference type="Pfam" id="PF09720">
    <property type="entry name" value="Unstab_antitox"/>
    <property type="match status" value="1"/>
</dbReference>
<protein>
    <recommendedName>
        <fullName evidence="3">Addiction module protein</fullName>
    </recommendedName>
</protein>
<evidence type="ECO:0000313" key="2">
    <source>
        <dbReference type="Proteomes" id="UP000187185"/>
    </source>
</evidence>
<dbReference type="EMBL" id="CP018762">
    <property type="protein sequence ID" value="APZ33397.1"/>
    <property type="molecule type" value="Genomic_DNA"/>
</dbReference>
<gene>
    <name evidence="1" type="ORF">BOH66_03220</name>
</gene>
<evidence type="ECO:0008006" key="3">
    <source>
        <dbReference type="Google" id="ProtNLM"/>
    </source>
</evidence>